<dbReference type="PANTHER" id="PTHR22911:SF76">
    <property type="entry name" value="EAMA DOMAIN-CONTAINING PROTEIN"/>
    <property type="match status" value="1"/>
</dbReference>
<evidence type="ECO:0000313" key="3">
    <source>
        <dbReference type="EMBL" id="MCP1673686.1"/>
    </source>
</evidence>
<keyword evidence="4" id="KW-1185">Reference proteome</keyword>
<reference evidence="3" key="1">
    <citation type="submission" date="2022-03" db="EMBL/GenBank/DDBJ databases">
        <title>Genomic Encyclopedia of Type Strains, Phase III (KMG-III): the genomes of soil and plant-associated and newly described type strains.</title>
        <authorList>
            <person name="Whitman W."/>
        </authorList>
    </citation>
    <scope>NUCLEOTIDE SEQUENCE</scope>
    <source>
        <strain evidence="3">ANL 6-2</strain>
    </source>
</reference>
<evidence type="ECO:0000256" key="1">
    <source>
        <dbReference type="SAM" id="Phobius"/>
    </source>
</evidence>
<name>A0AAE3KAQ0_9GAMM</name>
<feature type="transmembrane region" description="Helical" evidence="1">
    <location>
        <begin position="239"/>
        <end position="262"/>
    </location>
</feature>
<proteinExistence type="predicted"/>
<dbReference type="Proteomes" id="UP001205843">
    <property type="component" value="Unassembled WGS sequence"/>
</dbReference>
<feature type="transmembrane region" description="Helical" evidence="1">
    <location>
        <begin position="213"/>
        <end position="232"/>
    </location>
</feature>
<protein>
    <submittedName>
        <fullName evidence="3">Drug/metabolite transporter (DMT)-like permease</fullName>
    </submittedName>
</protein>
<dbReference type="InterPro" id="IPR037185">
    <property type="entry name" value="EmrE-like"/>
</dbReference>
<feature type="transmembrane region" description="Helical" evidence="1">
    <location>
        <begin position="68"/>
        <end position="87"/>
    </location>
</feature>
<keyword evidence="1" id="KW-0472">Membrane</keyword>
<comment type="caution">
    <text evidence="3">The sequence shown here is derived from an EMBL/GenBank/DDBJ whole genome shotgun (WGS) entry which is preliminary data.</text>
</comment>
<accession>A0AAE3KAQ0</accession>
<feature type="transmembrane region" description="Helical" evidence="1">
    <location>
        <begin position="149"/>
        <end position="171"/>
    </location>
</feature>
<dbReference type="RefSeq" id="WP_253474538.1">
    <property type="nucleotide sequence ID" value="NZ_JALJXV010000002.1"/>
</dbReference>
<feature type="domain" description="EamA" evidence="2">
    <location>
        <begin position="154"/>
        <end position="282"/>
    </location>
</feature>
<feature type="transmembrane region" description="Helical" evidence="1">
    <location>
        <begin position="268"/>
        <end position="287"/>
    </location>
</feature>
<keyword evidence="1" id="KW-1133">Transmembrane helix</keyword>
<evidence type="ECO:0000259" key="2">
    <source>
        <dbReference type="Pfam" id="PF00892"/>
    </source>
</evidence>
<evidence type="ECO:0000313" key="4">
    <source>
        <dbReference type="Proteomes" id="UP001205843"/>
    </source>
</evidence>
<feature type="transmembrane region" description="Helical" evidence="1">
    <location>
        <begin position="183"/>
        <end position="201"/>
    </location>
</feature>
<sequence>MSQSSASATAAGFVAIALWALLALFTTGASGVPRFQLLALTLGLAGGGSLLTLALFAPQRLRNLRQPLPPWLLGTFGIFGYHGFYYVALERAPPVDASLIAFLWPLLIVLLAGMLPGARLLPRHVIGALLGLLGAGVLVTRGGSLQLDAAYIDGYFAAAACALTWSSYSVLNRRFGSVPTEAVAGFCAVGAVMALACHMLFETWVTPDAMQWLAILGLGVGPVGAAFFFWDYGTKHGNISLLGVLAYFAPLISTLLLIAFGLAPLTPAVAIACGLIVVGGLVASGVIRSFRPS</sequence>
<dbReference type="AlphaFoldDB" id="A0AAE3KAQ0"/>
<dbReference type="InterPro" id="IPR000620">
    <property type="entry name" value="EamA_dom"/>
</dbReference>
<feature type="transmembrane region" description="Helical" evidence="1">
    <location>
        <begin position="125"/>
        <end position="143"/>
    </location>
</feature>
<organism evidence="3 4">
    <name type="scientific">Natronocella acetinitrilica</name>
    <dbReference type="NCBI Taxonomy" id="414046"/>
    <lineage>
        <taxon>Bacteria</taxon>
        <taxon>Pseudomonadati</taxon>
        <taxon>Pseudomonadota</taxon>
        <taxon>Gammaproteobacteria</taxon>
        <taxon>Chromatiales</taxon>
        <taxon>Ectothiorhodospiraceae</taxon>
        <taxon>Natronocella</taxon>
    </lineage>
</organism>
<gene>
    <name evidence="3" type="ORF">J2T57_000785</name>
</gene>
<feature type="transmembrane region" description="Helical" evidence="1">
    <location>
        <begin position="99"/>
        <end position="118"/>
    </location>
</feature>
<dbReference type="PANTHER" id="PTHR22911">
    <property type="entry name" value="ACYL-MALONYL CONDENSING ENZYME-RELATED"/>
    <property type="match status" value="1"/>
</dbReference>
<keyword evidence="1" id="KW-0812">Transmembrane</keyword>
<dbReference type="SUPFAM" id="SSF103481">
    <property type="entry name" value="Multidrug resistance efflux transporter EmrE"/>
    <property type="match status" value="2"/>
</dbReference>
<dbReference type="GO" id="GO:0016020">
    <property type="term" value="C:membrane"/>
    <property type="evidence" value="ECO:0007669"/>
    <property type="project" value="InterPro"/>
</dbReference>
<feature type="transmembrane region" description="Helical" evidence="1">
    <location>
        <begin position="39"/>
        <end position="56"/>
    </location>
</feature>
<feature type="domain" description="EamA" evidence="2">
    <location>
        <begin position="11"/>
        <end position="139"/>
    </location>
</feature>
<dbReference type="EMBL" id="JALJXV010000002">
    <property type="protein sequence ID" value="MCP1673686.1"/>
    <property type="molecule type" value="Genomic_DNA"/>
</dbReference>
<dbReference type="Pfam" id="PF00892">
    <property type="entry name" value="EamA"/>
    <property type="match status" value="2"/>
</dbReference>